<evidence type="ECO:0000313" key="1">
    <source>
        <dbReference type="EMBL" id="REL30227.1"/>
    </source>
</evidence>
<gene>
    <name evidence="1" type="ORF">DXX94_05630</name>
</gene>
<evidence type="ECO:0000313" key="2">
    <source>
        <dbReference type="Proteomes" id="UP000256899"/>
    </source>
</evidence>
<dbReference type="AlphaFoldDB" id="A0A3E0U0V4"/>
<keyword evidence="2" id="KW-1185">Reference proteome</keyword>
<accession>A0A3E0U0V4</accession>
<organism evidence="1 2">
    <name type="scientific">Thalassotalea euphylliae</name>
    <dbReference type="NCBI Taxonomy" id="1655234"/>
    <lineage>
        <taxon>Bacteria</taxon>
        <taxon>Pseudomonadati</taxon>
        <taxon>Pseudomonadota</taxon>
        <taxon>Gammaproteobacteria</taxon>
        <taxon>Alteromonadales</taxon>
        <taxon>Colwelliaceae</taxon>
        <taxon>Thalassotalea</taxon>
    </lineage>
</organism>
<comment type="caution">
    <text evidence="1">The sequence shown here is derived from an EMBL/GenBank/DDBJ whole genome shotgun (WGS) entry which is preliminary data.</text>
</comment>
<dbReference type="EMBL" id="QUOT01000001">
    <property type="protein sequence ID" value="REL30227.1"/>
    <property type="molecule type" value="Genomic_DNA"/>
</dbReference>
<name>A0A3E0U0V4_9GAMM</name>
<dbReference type="RefSeq" id="WP_116014434.1">
    <property type="nucleotide sequence ID" value="NZ_QUOT01000001.1"/>
</dbReference>
<proteinExistence type="predicted"/>
<dbReference type="Proteomes" id="UP000256899">
    <property type="component" value="Unassembled WGS sequence"/>
</dbReference>
<reference evidence="2" key="1">
    <citation type="submission" date="2018-08" db="EMBL/GenBank/DDBJ databases">
        <title>Thalassotalea euphylliae genome.</title>
        <authorList>
            <person name="Summers S."/>
            <person name="Rice S.A."/>
            <person name="Freckelton M.L."/>
            <person name="Nedved B.T."/>
            <person name="Hadfield M.G."/>
        </authorList>
    </citation>
    <scope>NUCLEOTIDE SEQUENCE [LARGE SCALE GENOMIC DNA]</scope>
    <source>
        <strain evidence="2">H3</strain>
    </source>
</reference>
<protein>
    <submittedName>
        <fullName evidence="1">Uncharacterized protein</fullName>
    </submittedName>
</protein>
<sequence>MNRAPIVWAVFVAMVLAYADFTSRLSLDEIELSARVAESAPDNAQVKFISEEQVTEISLELAKFEKPKPKVKPKINKSSEPKITLMSLAEQQKQQGVKKALFSGENEYSLMAIYTENKEPFALLSELHLLSGKAKPLKLLEGEKLANYTLQQIGKNHIELVEGDRKVSLQLFLKSQS</sequence>